<proteinExistence type="predicted"/>
<dbReference type="EMBL" id="JASPKZ010005716">
    <property type="protein sequence ID" value="KAJ9588085.1"/>
    <property type="molecule type" value="Genomic_DNA"/>
</dbReference>
<feature type="transmembrane region" description="Helical" evidence="1">
    <location>
        <begin position="21"/>
        <end position="38"/>
    </location>
</feature>
<gene>
    <name evidence="2" type="ORF">L9F63_018550</name>
</gene>
<keyword evidence="3" id="KW-1185">Reference proteome</keyword>
<reference evidence="2" key="2">
    <citation type="submission" date="2023-05" db="EMBL/GenBank/DDBJ databases">
        <authorList>
            <person name="Fouks B."/>
        </authorList>
    </citation>
    <scope>NUCLEOTIDE SEQUENCE</scope>
    <source>
        <strain evidence="2">Stay&amp;Tobe</strain>
        <tissue evidence="2">Testes</tissue>
    </source>
</reference>
<accession>A0AAD8EF15</accession>
<sequence>QKHLHLLKHFCFHANNHMNNHTINIVNSYLTLILIFLLDNTMFTSMNISIVYFSAVTLQILFLTNEYSPMESFLLSYQMQFRYRMDKSNALDFITSEMFVLYSTSNKLPLYTFTLNFGQTRCFSLNCGWTYLSARKKKNLVRRNFVGPIFICY</sequence>
<feature type="transmembrane region" description="Helical" evidence="1">
    <location>
        <begin position="44"/>
        <end position="63"/>
    </location>
</feature>
<feature type="non-terminal residue" evidence="2">
    <location>
        <position position="1"/>
    </location>
</feature>
<keyword evidence="1" id="KW-0812">Transmembrane</keyword>
<dbReference type="Proteomes" id="UP001233999">
    <property type="component" value="Unassembled WGS sequence"/>
</dbReference>
<evidence type="ECO:0000313" key="2">
    <source>
        <dbReference type="EMBL" id="KAJ9588085.1"/>
    </source>
</evidence>
<dbReference type="AlphaFoldDB" id="A0AAD8EF15"/>
<name>A0AAD8EF15_DIPPU</name>
<organism evidence="2 3">
    <name type="scientific">Diploptera punctata</name>
    <name type="common">Pacific beetle cockroach</name>
    <dbReference type="NCBI Taxonomy" id="6984"/>
    <lineage>
        <taxon>Eukaryota</taxon>
        <taxon>Metazoa</taxon>
        <taxon>Ecdysozoa</taxon>
        <taxon>Arthropoda</taxon>
        <taxon>Hexapoda</taxon>
        <taxon>Insecta</taxon>
        <taxon>Pterygota</taxon>
        <taxon>Neoptera</taxon>
        <taxon>Polyneoptera</taxon>
        <taxon>Dictyoptera</taxon>
        <taxon>Blattodea</taxon>
        <taxon>Blaberoidea</taxon>
        <taxon>Blaberidae</taxon>
        <taxon>Diplopterinae</taxon>
        <taxon>Diploptera</taxon>
    </lineage>
</organism>
<evidence type="ECO:0000256" key="1">
    <source>
        <dbReference type="SAM" id="Phobius"/>
    </source>
</evidence>
<reference evidence="2" key="1">
    <citation type="journal article" date="2023" name="IScience">
        <title>Live-bearing cockroach genome reveals convergent evolutionary mechanisms linked to viviparity in insects and beyond.</title>
        <authorList>
            <person name="Fouks B."/>
            <person name="Harrison M.C."/>
            <person name="Mikhailova A.A."/>
            <person name="Marchal E."/>
            <person name="English S."/>
            <person name="Carruthers M."/>
            <person name="Jennings E.C."/>
            <person name="Chiamaka E.L."/>
            <person name="Frigard R.A."/>
            <person name="Pippel M."/>
            <person name="Attardo G.M."/>
            <person name="Benoit J.B."/>
            <person name="Bornberg-Bauer E."/>
            <person name="Tobe S.S."/>
        </authorList>
    </citation>
    <scope>NUCLEOTIDE SEQUENCE</scope>
    <source>
        <strain evidence="2">Stay&amp;Tobe</strain>
    </source>
</reference>
<keyword evidence="1" id="KW-1133">Transmembrane helix</keyword>
<feature type="non-terminal residue" evidence="2">
    <location>
        <position position="153"/>
    </location>
</feature>
<keyword evidence="1" id="KW-0472">Membrane</keyword>
<comment type="caution">
    <text evidence="2">The sequence shown here is derived from an EMBL/GenBank/DDBJ whole genome shotgun (WGS) entry which is preliminary data.</text>
</comment>
<evidence type="ECO:0000313" key="3">
    <source>
        <dbReference type="Proteomes" id="UP001233999"/>
    </source>
</evidence>
<protein>
    <submittedName>
        <fullName evidence="2">Uncharacterized protein</fullName>
    </submittedName>
</protein>